<comment type="caution">
    <text evidence="1">The sequence shown here is derived from an EMBL/GenBank/DDBJ whole genome shotgun (WGS) entry which is preliminary data.</text>
</comment>
<evidence type="ECO:0008006" key="3">
    <source>
        <dbReference type="Google" id="ProtNLM"/>
    </source>
</evidence>
<sequence length="72" mass="7982">MGFRMQRTLVCDRCGASIPADDEVTASFEFSRKFPGWEQVAGDRALCPECAPGYDLLIARHKVELEDYIAGA</sequence>
<evidence type="ECO:0000313" key="2">
    <source>
        <dbReference type="Proteomes" id="UP001343724"/>
    </source>
</evidence>
<name>A0ABU6IWX7_9ACTN</name>
<dbReference type="Proteomes" id="UP001343724">
    <property type="component" value="Unassembled WGS sequence"/>
</dbReference>
<dbReference type="EMBL" id="JAYMFH010000003">
    <property type="protein sequence ID" value="MEC4294364.1"/>
    <property type="molecule type" value="Genomic_DNA"/>
</dbReference>
<proteinExistence type="predicted"/>
<keyword evidence="2" id="KW-1185">Reference proteome</keyword>
<reference evidence="1 2" key="1">
    <citation type="submission" date="2024-01" db="EMBL/GenBank/DDBJ databases">
        <title>novel species in genus Adlercreutzia.</title>
        <authorList>
            <person name="Liu X."/>
        </authorList>
    </citation>
    <scope>NUCLEOTIDE SEQUENCE [LARGE SCALE GENOMIC DNA]</scope>
    <source>
        <strain evidence="1 2">R22</strain>
    </source>
</reference>
<gene>
    <name evidence="1" type="ORF">VJ920_03450</name>
</gene>
<evidence type="ECO:0000313" key="1">
    <source>
        <dbReference type="EMBL" id="MEC4294364.1"/>
    </source>
</evidence>
<organism evidence="1 2">
    <name type="scientific">Adlercreutzia shanghongiae</name>
    <dbReference type="NCBI Taxonomy" id="3111773"/>
    <lineage>
        <taxon>Bacteria</taxon>
        <taxon>Bacillati</taxon>
        <taxon>Actinomycetota</taxon>
        <taxon>Coriobacteriia</taxon>
        <taxon>Eggerthellales</taxon>
        <taxon>Eggerthellaceae</taxon>
        <taxon>Adlercreutzia</taxon>
    </lineage>
</organism>
<protein>
    <recommendedName>
        <fullName evidence="3">Small CPxCG-related zinc finger protein</fullName>
    </recommendedName>
</protein>
<dbReference type="RefSeq" id="WP_326439609.1">
    <property type="nucleotide sequence ID" value="NZ_JAYMFH010000003.1"/>
</dbReference>
<accession>A0ABU6IWX7</accession>